<evidence type="ECO:0000256" key="5">
    <source>
        <dbReference type="ARBA" id="ARBA00023136"/>
    </source>
</evidence>
<name>A0A0S3PP11_9BRAD</name>
<feature type="transmembrane region" description="Helical" evidence="6">
    <location>
        <begin position="109"/>
        <end position="128"/>
    </location>
</feature>
<feature type="transmembrane region" description="Helical" evidence="6">
    <location>
        <begin position="257"/>
        <end position="275"/>
    </location>
</feature>
<evidence type="ECO:0000313" key="9">
    <source>
        <dbReference type="Proteomes" id="UP000236884"/>
    </source>
</evidence>
<organism evidence="8 9">
    <name type="scientific">Variibacter gotjawalensis</name>
    <dbReference type="NCBI Taxonomy" id="1333996"/>
    <lineage>
        <taxon>Bacteria</taxon>
        <taxon>Pseudomonadati</taxon>
        <taxon>Pseudomonadota</taxon>
        <taxon>Alphaproteobacteria</taxon>
        <taxon>Hyphomicrobiales</taxon>
        <taxon>Nitrobacteraceae</taxon>
        <taxon>Variibacter</taxon>
    </lineage>
</organism>
<comment type="similarity">
    <text evidence="2">Belongs to the EamA transporter family.</text>
</comment>
<evidence type="ECO:0000259" key="7">
    <source>
        <dbReference type="Pfam" id="PF00892"/>
    </source>
</evidence>
<keyword evidence="3 6" id="KW-0812">Transmembrane</keyword>
<evidence type="ECO:0000313" key="8">
    <source>
        <dbReference type="EMBL" id="BAT57668.1"/>
    </source>
</evidence>
<feature type="transmembrane region" description="Helical" evidence="6">
    <location>
        <begin position="195"/>
        <end position="213"/>
    </location>
</feature>
<keyword evidence="4 6" id="KW-1133">Transmembrane helix</keyword>
<feature type="transmembrane region" description="Helical" evidence="6">
    <location>
        <begin position="161"/>
        <end position="183"/>
    </location>
</feature>
<feature type="transmembrane region" description="Helical" evidence="6">
    <location>
        <begin position="54"/>
        <end position="70"/>
    </location>
</feature>
<proteinExistence type="inferred from homology"/>
<dbReference type="SUPFAM" id="SSF103481">
    <property type="entry name" value="Multidrug resistance efflux transporter EmrE"/>
    <property type="match status" value="2"/>
</dbReference>
<evidence type="ECO:0000256" key="4">
    <source>
        <dbReference type="ARBA" id="ARBA00022989"/>
    </source>
</evidence>
<dbReference type="EMBL" id="AP014946">
    <property type="protein sequence ID" value="BAT57668.1"/>
    <property type="molecule type" value="Genomic_DNA"/>
</dbReference>
<dbReference type="PANTHER" id="PTHR32322:SF2">
    <property type="entry name" value="EAMA DOMAIN-CONTAINING PROTEIN"/>
    <property type="match status" value="1"/>
</dbReference>
<feature type="transmembrane region" description="Helical" evidence="6">
    <location>
        <begin position="225"/>
        <end position="245"/>
    </location>
</feature>
<feature type="transmembrane region" description="Helical" evidence="6">
    <location>
        <begin position="281"/>
        <end position="298"/>
    </location>
</feature>
<reference evidence="8 9" key="1">
    <citation type="submission" date="2015-08" db="EMBL/GenBank/DDBJ databases">
        <title>Investigation of the bacterial diversity of lava forest soil.</title>
        <authorList>
            <person name="Lee J.S."/>
        </authorList>
    </citation>
    <scope>NUCLEOTIDE SEQUENCE [LARGE SCALE GENOMIC DNA]</scope>
    <source>
        <strain evidence="8 9">GJW-30</strain>
    </source>
</reference>
<feature type="transmembrane region" description="Helical" evidence="6">
    <location>
        <begin position="82"/>
        <end position="103"/>
    </location>
</feature>
<dbReference type="PANTHER" id="PTHR32322">
    <property type="entry name" value="INNER MEMBRANE TRANSPORTER"/>
    <property type="match status" value="1"/>
</dbReference>
<sequence length="300" mass="31245">MSASQPTPSSYFSPTVIGVLCGLGAAFGWAAGFVAARHAIKIGFAPADLAFHRFAWAGLIFLPGALRLGFGDLAGVGWPRGLTMALLAGPLLAVASYVGFLLVPLGHGAVIQPAMAATGGLVLAWLLLGEPLLAKRIIGAGAIICGLVLLVYESLAHAGGIAVLGDLSFVAAGLSWALFGTLVRKWNIEPARATMIVCVLALLFYTPIYFAIYRDHIVQFGLWENALQIFVQGVLAGPGAIHLYSRAVVYLGASRTAAFPAMVPPMTLLIGFITLGEVPTLLQLLGLGVVALGFRAVVSR</sequence>
<evidence type="ECO:0000256" key="3">
    <source>
        <dbReference type="ARBA" id="ARBA00022692"/>
    </source>
</evidence>
<dbReference type="RefSeq" id="WP_096350575.1">
    <property type="nucleotide sequence ID" value="NZ_AP014946.1"/>
</dbReference>
<feature type="domain" description="EamA" evidence="7">
    <location>
        <begin position="17"/>
        <end position="151"/>
    </location>
</feature>
<comment type="subcellular location">
    <subcellularLocation>
        <location evidence="1">Membrane</location>
        <topology evidence="1">Multi-pass membrane protein</topology>
    </subcellularLocation>
</comment>
<keyword evidence="9" id="KW-1185">Reference proteome</keyword>
<protein>
    <submittedName>
        <fullName evidence="8">EamA-like transporter family protein</fullName>
    </submittedName>
</protein>
<feature type="domain" description="EamA" evidence="7">
    <location>
        <begin position="164"/>
        <end position="294"/>
    </location>
</feature>
<dbReference type="Pfam" id="PF00892">
    <property type="entry name" value="EamA"/>
    <property type="match status" value="2"/>
</dbReference>
<dbReference type="Proteomes" id="UP000236884">
    <property type="component" value="Chromosome"/>
</dbReference>
<dbReference type="InterPro" id="IPR050638">
    <property type="entry name" value="AA-Vitamin_Transporters"/>
</dbReference>
<dbReference type="OrthoDB" id="7743310at2"/>
<keyword evidence="5 6" id="KW-0472">Membrane</keyword>
<evidence type="ECO:0000256" key="2">
    <source>
        <dbReference type="ARBA" id="ARBA00007362"/>
    </source>
</evidence>
<evidence type="ECO:0000256" key="6">
    <source>
        <dbReference type="SAM" id="Phobius"/>
    </source>
</evidence>
<feature type="transmembrane region" description="Helical" evidence="6">
    <location>
        <begin position="137"/>
        <end position="155"/>
    </location>
</feature>
<feature type="transmembrane region" description="Helical" evidence="6">
    <location>
        <begin position="12"/>
        <end position="34"/>
    </location>
</feature>
<dbReference type="InterPro" id="IPR037185">
    <property type="entry name" value="EmrE-like"/>
</dbReference>
<gene>
    <name evidence="8" type="ORF">GJW-30_1_00176</name>
</gene>
<dbReference type="KEGG" id="vgo:GJW-30_1_00176"/>
<accession>A0A0S3PP11</accession>
<dbReference type="GO" id="GO:0016020">
    <property type="term" value="C:membrane"/>
    <property type="evidence" value="ECO:0007669"/>
    <property type="project" value="UniProtKB-SubCell"/>
</dbReference>
<evidence type="ECO:0000256" key="1">
    <source>
        <dbReference type="ARBA" id="ARBA00004141"/>
    </source>
</evidence>
<dbReference type="AlphaFoldDB" id="A0A0S3PP11"/>
<dbReference type="InterPro" id="IPR000620">
    <property type="entry name" value="EamA_dom"/>
</dbReference>